<dbReference type="EMBL" id="JADBDZ010000001">
    <property type="protein sequence ID" value="MBE1530420.1"/>
    <property type="molecule type" value="Genomic_DNA"/>
</dbReference>
<protein>
    <submittedName>
        <fullName evidence="2">RimJ/RimL family protein N-acetyltransferase</fullName>
    </submittedName>
</protein>
<accession>A0ABR9JIP2</accession>
<reference evidence="2 3" key="1">
    <citation type="submission" date="2020-10" db="EMBL/GenBank/DDBJ databases">
        <title>Sequencing the genomes of 1000 actinobacteria strains.</title>
        <authorList>
            <person name="Klenk H.-P."/>
        </authorList>
    </citation>
    <scope>NUCLEOTIDE SEQUENCE [LARGE SCALE GENOMIC DNA]</scope>
    <source>
        <strain evidence="2 3">DSM 46744</strain>
    </source>
</reference>
<sequence>MKGELVELRRVTEDDYDALASWASGLPGLYGSGSAAFPGREDMRRSIESGGARYLIAVDPGGTRIGAVTWDPGAHALSFRIGVMIGDEELWTEGHGAEAVLLLLNLLFHTMGAHRVEMITGLYNRQPVRMVTQGYMVLEGILRDYFFVDGDYYDAVILSLLRPDYYRLVNDLEIPQDVIPADQKREARETLRKHLADISADYFVRLIER</sequence>
<gene>
    <name evidence="2" type="ORF">H4W34_000253</name>
</gene>
<proteinExistence type="predicted"/>
<dbReference type="InterPro" id="IPR000182">
    <property type="entry name" value="GNAT_dom"/>
</dbReference>
<dbReference type="SUPFAM" id="SSF55729">
    <property type="entry name" value="Acyl-CoA N-acyltransferases (Nat)"/>
    <property type="match status" value="1"/>
</dbReference>
<dbReference type="Proteomes" id="UP000627838">
    <property type="component" value="Unassembled WGS sequence"/>
</dbReference>
<dbReference type="PANTHER" id="PTHR43415:SF3">
    <property type="entry name" value="GNAT-FAMILY ACETYLTRANSFERASE"/>
    <property type="match status" value="1"/>
</dbReference>
<comment type="caution">
    <text evidence="2">The sequence shown here is derived from an EMBL/GenBank/DDBJ whole genome shotgun (WGS) entry which is preliminary data.</text>
</comment>
<keyword evidence="3" id="KW-1185">Reference proteome</keyword>
<dbReference type="Pfam" id="PF13302">
    <property type="entry name" value="Acetyltransf_3"/>
    <property type="match status" value="1"/>
</dbReference>
<dbReference type="InterPro" id="IPR016181">
    <property type="entry name" value="Acyl_CoA_acyltransferase"/>
</dbReference>
<evidence type="ECO:0000313" key="3">
    <source>
        <dbReference type="Proteomes" id="UP000627838"/>
    </source>
</evidence>
<evidence type="ECO:0000259" key="1">
    <source>
        <dbReference type="Pfam" id="PF13302"/>
    </source>
</evidence>
<dbReference type="Gene3D" id="3.40.630.30">
    <property type="match status" value="1"/>
</dbReference>
<dbReference type="PANTHER" id="PTHR43415">
    <property type="entry name" value="SPERMIDINE N(1)-ACETYLTRANSFERASE"/>
    <property type="match status" value="1"/>
</dbReference>
<name>A0ABR9JIP2_9ACTN</name>
<evidence type="ECO:0000313" key="2">
    <source>
        <dbReference type="EMBL" id="MBE1530420.1"/>
    </source>
</evidence>
<organism evidence="2 3">
    <name type="scientific">Actinomadura algeriensis</name>
    <dbReference type="NCBI Taxonomy" id="1679523"/>
    <lineage>
        <taxon>Bacteria</taxon>
        <taxon>Bacillati</taxon>
        <taxon>Actinomycetota</taxon>
        <taxon>Actinomycetes</taxon>
        <taxon>Streptosporangiales</taxon>
        <taxon>Thermomonosporaceae</taxon>
        <taxon>Actinomadura</taxon>
    </lineage>
</organism>
<feature type="domain" description="N-acetyltransferase" evidence="1">
    <location>
        <begin position="7"/>
        <end position="125"/>
    </location>
</feature>
<dbReference type="RefSeq" id="WP_192757426.1">
    <property type="nucleotide sequence ID" value="NZ_JADBDZ010000001.1"/>
</dbReference>